<dbReference type="PIRSF" id="PIRSF037663">
    <property type="entry name" value="Acetyltransf_GNAT_prd"/>
    <property type="match status" value="1"/>
</dbReference>
<keyword evidence="5" id="KW-1185">Reference proteome</keyword>
<dbReference type="Proteomes" id="UP000216752">
    <property type="component" value="Chromosome"/>
</dbReference>
<evidence type="ECO:0000313" key="5">
    <source>
        <dbReference type="Proteomes" id="UP000216752"/>
    </source>
</evidence>
<evidence type="ECO:0000256" key="2">
    <source>
        <dbReference type="ARBA" id="ARBA00023315"/>
    </source>
</evidence>
<dbReference type="InterPro" id="IPR016181">
    <property type="entry name" value="Acyl_CoA_acyltransferase"/>
</dbReference>
<accession>A0ABZ3IIH1</accession>
<dbReference type="Gene3D" id="3.40.630.30">
    <property type="match status" value="1"/>
</dbReference>
<dbReference type="PANTHER" id="PTHR43072">
    <property type="entry name" value="N-ACETYLTRANSFERASE"/>
    <property type="match status" value="1"/>
</dbReference>
<reference evidence="4" key="1">
    <citation type="submission" date="2024-05" db="EMBL/GenBank/DDBJ databases">
        <title>Isolation and characterization of Sporomusa carbonis sp. nov., a carboxydotrophic hydrogenogen in the genus of Sporomusa isolated from a charcoal burning pile.</title>
        <authorList>
            <person name="Boeer T."/>
            <person name="Rosenbaum F."/>
            <person name="Eysell L."/>
            <person name="Mueller V."/>
            <person name="Daniel R."/>
            <person name="Poehlein A."/>
        </authorList>
    </citation>
    <scope>NUCLEOTIDE SEQUENCE [LARGE SCALE GENOMIC DNA]</scope>
    <source>
        <strain evidence="4">DSM 10669</strain>
    </source>
</reference>
<dbReference type="EMBL" id="CP155573">
    <property type="protein sequence ID" value="XFO65193.1"/>
    <property type="molecule type" value="Genomic_DNA"/>
</dbReference>
<keyword evidence="1 4" id="KW-0808">Transferase</keyword>
<dbReference type="GO" id="GO:0016746">
    <property type="term" value="F:acyltransferase activity"/>
    <property type="evidence" value="ECO:0007669"/>
    <property type="project" value="UniProtKB-KW"/>
</dbReference>
<name>A0ABZ3IIH1_9FIRM</name>
<dbReference type="Pfam" id="PF00583">
    <property type="entry name" value="Acetyltransf_1"/>
    <property type="match status" value="1"/>
</dbReference>
<proteinExistence type="predicted"/>
<organism evidence="4 5">
    <name type="scientific">Sporomusa silvacetica DSM 10669</name>
    <dbReference type="NCBI Taxonomy" id="1123289"/>
    <lineage>
        <taxon>Bacteria</taxon>
        <taxon>Bacillati</taxon>
        <taxon>Bacillota</taxon>
        <taxon>Negativicutes</taxon>
        <taxon>Selenomonadales</taxon>
        <taxon>Sporomusaceae</taxon>
        <taxon>Sporomusa</taxon>
    </lineage>
</organism>
<feature type="domain" description="N-acetyltransferase" evidence="3">
    <location>
        <begin position="5"/>
        <end position="142"/>
    </location>
</feature>
<dbReference type="EC" id="2.3.1.-" evidence="4"/>
<sequence length="144" mass="16415">MAARVIIREMSIDDYAKVMALWSSIEGLALGDADTQRNINIFLKRNAGLCFVVENEQQIVGAILCGHDGRRGYLHHLAVSPSYRKNGIARRLVANCLDKLKEEGISKCHLFVFANNQQGMDFWQHIGFHKRNDINIFSKDIEFH</sequence>
<gene>
    <name evidence="4" type="primary">ypeA</name>
    <name evidence="4" type="ORF">SPSIL_013020</name>
</gene>
<dbReference type="CDD" id="cd04301">
    <property type="entry name" value="NAT_SF"/>
    <property type="match status" value="1"/>
</dbReference>
<dbReference type="SUPFAM" id="SSF55729">
    <property type="entry name" value="Acyl-CoA N-acyltransferases (Nat)"/>
    <property type="match status" value="1"/>
</dbReference>
<dbReference type="PANTHER" id="PTHR43072:SF51">
    <property type="entry name" value="ABC SUPERFAMILY TRANSPORT PROTEIN"/>
    <property type="match status" value="1"/>
</dbReference>
<evidence type="ECO:0000256" key="1">
    <source>
        <dbReference type="ARBA" id="ARBA00022679"/>
    </source>
</evidence>
<protein>
    <submittedName>
        <fullName evidence="4">Acetyltransferase YpeA</fullName>
        <ecNumber evidence="4">2.3.1.-</ecNumber>
    </submittedName>
</protein>
<evidence type="ECO:0000313" key="4">
    <source>
        <dbReference type="EMBL" id="XFO65193.1"/>
    </source>
</evidence>
<dbReference type="InterPro" id="IPR017255">
    <property type="entry name" value="AcTrfase_GNAT_prd"/>
</dbReference>
<dbReference type="InterPro" id="IPR000182">
    <property type="entry name" value="GNAT_dom"/>
</dbReference>
<keyword evidence="2 4" id="KW-0012">Acyltransferase</keyword>
<dbReference type="RefSeq" id="WP_094605549.1">
    <property type="nucleotide sequence ID" value="NZ_CP155573.1"/>
</dbReference>
<dbReference type="PROSITE" id="PS51186">
    <property type="entry name" value="GNAT"/>
    <property type="match status" value="1"/>
</dbReference>
<evidence type="ECO:0000259" key="3">
    <source>
        <dbReference type="PROSITE" id="PS51186"/>
    </source>
</evidence>